<keyword evidence="2" id="KW-0472">Membrane</keyword>
<evidence type="ECO:0008006" key="7">
    <source>
        <dbReference type="Google" id="ProtNLM"/>
    </source>
</evidence>
<dbReference type="Gene3D" id="3.90.780.10">
    <property type="entry name" value="5'-Nucleotidase, C-terminal domain"/>
    <property type="match status" value="1"/>
</dbReference>
<reference evidence="5 6" key="1">
    <citation type="journal article" date="2021" name="Microbiol. Spectr.">
        <title>A Single Bacterium Capable of Oxidation and Reduction of Iron at Circumneutral pH.</title>
        <authorList>
            <person name="Kato S."/>
            <person name="Ohkuma M."/>
        </authorList>
    </citation>
    <scope>NUCLEOTIDE SEQUENCE [LARGE SCALE GENOMIC DNA]</scope>
    <source>
        <strain evidence="5 6">MIZ03</strain>
    </source>
</reference>
<feature type="domain" description="5'-Nucleotidase C-terminal" evidence="4">
    <location>
        <begin position="582"/>
        <end position="744"/>
    </location>
</feature>
<feature type="domain" description="Calcineurin-like phosphoesterase" evidence="3">
    <location>
        <begin position="206"/>
        <end position="469"/>
    </location>
</feature>
<proteinExistence type="predicted"/>
<protein>
    <recommendedName>
        <fullName evidence="7">Endonuclease YhcR</fullName>
    </recommendedName>
</protein>
<dbReference type="PANTHER" id="PTHR11575">
    <property type="entry name" value="5'-NUCLEOTIDASE-RELATED"/>
    <property type="match status" value="1"/>
</dbReference>
<dbReference type="InterPro" id="IPR004843">
    <property type="entry name" value="Calcineurin-like_PHP"/>
</dbReference>
<evidence type="ECO:0000313" key="5">
    <source>
        <dbReference type="EMBL" id="BCO29364.1"/>
    </source>
</evidence>
<dbReference type="EMBL" id="AP024238">
    <property type="protein sequence ID" value="BCO29364.1"/>
    <property type="molecule type" value="Genomic_DNA"/>
</dbReference>
<evidence type="ECO:0000313" key="6">
    <source>
        <dbReference type="Proteomes" id="UP000824366"/>
    </source>
</evidence>
<dbReference type="Pfam" id="PF00149">
    <property type="entry name" value="Metallophos"/>
    <property type="match status" value="1"/>
</dbReference>
<evidence type="ECO:0000256" key="1">
    <source>
        <dbReference type="ARBA" id="ARBA00022729"/>
    </source>
</evidence>
<dbReference type="Pfam" id="PF02872">
    <property type="entry name" value="5_nucleotid_C"/>
    <property type="match status" value="1"/>
</dbReference>
<gene>
    <name evidence="5" type="ORF">MIZ03_4287</name>
</gene>
<dbReference type="SUPFAM" id="SSF56300">
    <property type="entry name" value="Metallo-dependent phosphatases"/>
    <property type="match status" value="1"/>
</dbReference>
<keyword evidence="2" id="KW-0812">Transmembrane</keyword>
<dbReference type="InterPro" id="IPR036907">
    <property type="entry name" value="5'-Nucleotdase_C_sf"/>
</dbReference>
<dbReference type="Gene3D" id="3.60.21.10">
    <property type="match status" value="1"/>
</dbReference>
<evidence type="ECO:0000256" key="2">
    <source>
        <dbReference type="SAM" id="Phobius"/>
    </source>
</evidence>
<sequence length="781" mass="79644">MKRQPPTRPAQGFMLALCATVIGSVALWGCGGSSSTPAVTVNGVAATGAAMSGATITVLCVNGQPNTTQTAADGSYSILATGVFPCMVEARDATHKLHSVATGSGNMATANITPLTEQMVASLSSDSVDTAAFFAAFGASKAATLAPDKLAAAQAQVLADLTANGMDIRALKDLMGDKLVAKTASQSGNAYDQLLDSIAAKPINVRLIAMNDFHGNFAPPSTSNGGSMVLPNGGGGQKVTVGGAAYLATLVKKLRAENPNNILVGAGDSISASPFESMITHDEATVDILNAIGMEVSSVGNHEFDHGSTELLRIQNGGCFPASGTQGVVGADTCLINGAYPGAKFKYLAANVTVTATGKTLLPATYIKRFGSVSVGFIGLTFQGTPTAVSASGVAGLVFQEESAVINQYAAQLKANGVNAVVVLIHQGGQTTATTVNDKTCPGFSGDITPIVDKLSADVDVIVSGHTHQEYVCSVAAKTAKKNILLTSTGYYGGAVSAIDLVLQPNKGLVSVSANTVPVIQADAPANATLPSGFTAVAKEATVDALVSKYKTLSATLAGQGIGSITASLNRALMTVAGVTGRDETAEGAMGDVMADSYLDGVPGGADIAFTNPGGVRADLSYTAPGTVTYAALNTVEPFGNTLSTLTLTGAQILRLLEQQWEAPNNTAKTNAATHAVGRLLQPSRGLTYTYDNNQPAGLPAGQGNRIVAGTLKLNGVAIDPARNYKIVTNSFLASGGDNFKVMATGSHITDTKMLDLDAFIAYFKANSPVSPPVPRVTRLN</sequence>
<keyword evidence="6" id="KW-1185">Reference proteome</keyword>
<evidence type="ECO:0000259" key="4">
    <source>
        <dbReference type="Pfam" id="PF02872"/>
    </source>
</evidence>
<keyword evidence="1" id="KW-0732">Signal</keyword>
<dbReference type="InterPro" id="IPR008334">
    <property type="entry name" value="5'-Nucleotdase_C"/>
</dbReference>
<dbReference type="InterPro" id="IPR029052">
    <property type="entry name" value="Metallo-depent_PP-like"/>
</dbReference>
<evidence type="ECO:0000259" key="3">
    <source>
        <dbReference type="Pfam" id="PF00149"/>
    </source>
</evidence>
<accession>A0ABN6DBF9</accession>
<dbReference type="PANTHER" id="PTHR11575:SF24">
    <property type="entry name" value="5'-NUCLEOTIDASE"/>
    <property type="match status" value="1"/>
</dbReference>
<dbReference type="SUPFAM" id="SSF55816">
    <property type="entry name" value="5'-nucleotidase (syn. UDP-sugar hydrolase), C-terminal domain"/>
    <property type="match status" value="1"/>
</dbReference>
<organism evidence="5 6">
    <name type="scientific">Rhodoferax lithotrophicus</name>
    <dbReference type="NCBI Taxonomy" id="2798804"/>
    <lineage>
        <taxon>Bacteria</taxon>
        <taxon>Pseudomonadati</taxon>
        <taxon>Pseudomonadota</taxon>
        <taxon>Betaproteobacteria</taxon>
        <taxon>Burkholderiales</taxon>
        <taxon>Comamonadaceae</taxon>
        <taxon>Rhodoferax</taxon>
    </lineage>
</organism>
<dbReference type="InterPro" id="IPR006179">
    <property type="entry name" value="5_nucleotidase/apyrase"/>
</dbReference>
<name>A0ABN6DBF9_9BURK</name>
<dbReference type="PRINTS" id="PR01607">
    <property type="entry name" value="APYRASEFAMLY"/>
</dbReference>
<dbReference type="Proteomes" id="UP000824366">
    <property type="component" value="Chromosome"/>
</dbReference>
<dbReference type="RefSeq" id="WP_223905346.1">
    <property type="nucleotide sequence ID" value="NZ_AP024238.1"/>
</dbReference>
<feature type="transmembrane region" description="Helical" evidence="2">
    <location>
        <begin position="12"/>
        <end position="29"/>
    </location>
</feature>
<keyword evidence="2" id="KW-1133">Transmembrane helix</keyword>